<dbReference type="InterPro" id="IPR016024">
    <property type="entry name" value="ARM-type_fold"/>
</dbReference>
<reference evidence="6" key="2">
    <citation type="submission" date="2013-04" db="EMBL/GenBank/DDBJ databases">
        <title>Genomic mechanisms accounting for the adaptation to parasitism in nematode-trapping fungi.</title>
        <authorList>
            <person name="Ahren D.G."/>
        </authorList>
    </citation>
    <scope>NUCLEOTIDE SEQUENCE [LARGE SCALE GENOMIC DNA]</scope>
    <source>
        <strain evidence="6">CBS 200.50</strain>
    </source>
</reference>
<organism evidence="5 6">
    <name type="scientific">Dactylellina haptotyla (strain CBS 200.50)</name>
    <name type="common">Nematode-trapping fungus</name>
    <name type="synonym">Monacrosporium haptotylum</name>
    <dbReference type="NCBI Taxonomy" id="1284197"/>
    <lineage>
        <taxon>Eukaryota</taxon>
        <taxon>Fungi</taxon>
        <taxon>Dikarya</taxon>
        <taxon>Ascomycota</taxon>
        <taxon>Pezizomycotina</taxon>
        <taxon>Orbiliomycetes</taxon>
        <taxon>Orbiliales</taxon>
        <taxon>Orbiliaceae</taxon>
        <taxon>Dactylellina</taxon>
    </lineage>
</organism>
<dbReference type="InterPro" id="IPR007205">
    <property type="entry name" value="Protein_HGH1_N"/>
</dbReference>
<feature type="domain" description="Protein HGH1 N-terminal" evidence="3">
    <location>
        <begin position="104"/>
        <end position="291"/>
    </location>
</feature>
<dbReference type="InterPro" id="IPR039717">
    <property type="entry name" value="Hgh1"/>
</dbReference>
<protein>
    <recommendedName>
        <fullName evidence="2">Protein HGH1 homolog</fullName>
    </recommendedName>
</protein>
<evidence type="ECO:0000259" key="4">
    <source>
        <dbReference type="Pfam" id="PF04064"/>
    </source>
</evidence>
<dbReference type="GO" id="GO:0006457">
    <property type="term" value="P:protein folding"/>
    <property type="evidence" value="ECO:0007669"/>
    <property type="project" value="EnsemblFungi"/>
</dbReference>
<gene>
    <name evidence="5" type="ORF">H072_3242</name>
</gene>
<keyword evidence="6" id="KW-1185">Reference proteome</keyword>
<name>S8AID9_DACHA</name>
<comment type="similarity">
    <text evidence="1">Belongs to the HGH1 family.</text>
</comment>
<evidence type="ECO:0000313" key="5">
    <source>
        <dbReference type="EMBL" id="EPS42775.1"/>
    </source>
</evidence>
<evidence type="ECO:0000256" key="2">
    <source>
        <dbReference type="ARBA" id="ARBA00014076"/>
    </source>
</evidence>
<evidence type="ECO:0000313" key="6">
    <source>
        <dbReference type="Proteomes" id="UP000015100"/>
    </source>
</evidence>
<dbReference type="EMBL" id="AQGS01000099">
    <property type="protein sequence ID" value="EPS42775.1"/>
    <property type="molecule type" value="Genomic_DNA"/>
</dbReference>
<dbReference type="GO" id="GO:0061770">
    <property type="term" value="F:translation elongation factor binding"/>
    <property type="evidence" value="ECO:0007669"/>
    <property type="project" value="EnsemblFungi"/>
</dbReference>
<proteinExistence type="inferred from homology"/>
<dbReference type="OMA" id="MCILLTN"/>
<dbReference type="eggNOG" id="KOG2973">
    <property type="taxonomic scope" value="Eukaryota"/>
</dbReference>
<dbReference type="SUPFAM" id="SSF48371">
    <property type="entry name" value="ARM repeat"/>
    <property type="match status" value="1"/>
</dbReference>
<evidence type="ECO:0000259" key="3">
    <source>
        <dbReference type="Pfam" id="PF04063"/>
    </source>
</evidence>
<dbReference type="Pfam" id="PF04063">
    <property type="entry name" value="DUF383"/>
    <property type="match status" value="1"/>
</dbReference>
<dbReference type="AlphaFoldDB" id="S8AID9"/>
<feature type="domain" description="Protein HGH1 C-terminal" evidence="4">
    <location>
        <begin position="297"/>
        <end position="350"/>
    </location>
</feature>
<dbReference type="InterPro" id="IPR011989">
    <property type="entry name" value="ARM-like"/>
</dbReference>
<dbReference type="PANTHER" id="PTHR13387">
    <property type="entry name" value="PROTEIN HGH1 HOMOLOG"/>
    <property type="match status" value="1"/>
</dbReference>
<dbReference type="InterPro" id="IPR007206">
    <property type="entry name" value="Protein_HGH1_C"/>
</dbReference>
<evidence type="ECO:0000256" key="1">
    <source>
        <dbReference type="ARBA" id="ARBA00006712"/>
    </source>
</evidence>
<sequence length="368" mass="41439">MAQPSPIEEARAPFLDLVGFLASPRQEIRMIACGNLVGYSAGPQNSIFKTSNLKPIKDLKILVRDHAPISTSAVNILINVSDDRAVLELLATDDAFLELLLSLITDPSYPAADYIAMLLANMAKHESVPGKLLRLKRDKPKTEWKVSNSERAMDQLMDLFVKGSDKSLNKEANFDYLAYLFADIAGHPEGRTHFTKAQEYDGVIPITKLIVFTEHQSLIRRKGVASTIKNSLFDVPSHQILMSEVSVNILPYLLLPLMGPEDYPDEESLDMPSEVQFLPANKKRESDNTVVAAHLESLMLLTATREIRAKLRELQVYPIIREVHLAVEDDEIREICERLVNVLQRDEEEPKRIQEIEDDEDGEIVDLV</sequence>
<reference evidence="5 6" key="1">
    <citation type="journal article" date="2013" name="PLoS Genet.">
        <title>Genomic mechanisms accounting for the adaptation to parasitism in nematode-trapping fungi.</title>
        <authorList>
            <person name="Meerupati T."/>
            <person name="Andersson K.M."/>
            <person name="Friman E."/>
            <person name="Kumar D."/>
            <person name="Tunlid A."/>
            <person name="Ahren D."/>
        </authorList>
    </citation>
    <scope>NUCLEOTIDE SEQUENCE [LARGE SCALE GENOMIC DNA]</scope>
    <source>
        <strain evidence="5 6">CBS 200.50</strain>
    </source>
</reference>
<dbReference type="OrthoDB" id="9986677at2759"/>
<dbReference type="STRING" id="1284197.S8AID9"/>
<dbReference type="Gene3D" id="1.25.10.10">
    <property type="entry name" value="Leucine-rich Repeat Variant"/>
    <property type="match status" value="1"/>
</dbReference>
<dbReference type="Pfam" id="PF04064">
    <property type="entry name" value="DUF384"/>
    <property type="match status" value="1"/>
</dbReference>
<dbReference type="Proteomes" id="UP000015100">
    <property type="component" value="Unassembled WGS sequence"/>
</dbReference>
<dbReference type="PANTHER" id="PTHR13387:SF9">
    <property type="entry name" value="PROTEIN HGH1 HOMOLOG"/>
    <property type="match status" value="1"/>
</dbReference>
<dbReference type="HOGENOM" id="CLU_037769_2_1_1"/>
<comment type="caution">
    <text evidence="5">The sequence shown here is derived from an EMBL/GenBank/DDBJ whole genome shotgun (WGS) entry which is preliminary data.</text>
</comment>
<accession>S8AID9</accession>